<reference evidence="5 6" key="2">
    <citation type="journal article" date="2017" name="Nature">
        <title>The Apostasia genome and the evolution of orchids.</title>
        <authorList>
            <person name="Zhang G.Q."/>
            <person name="Liu K.W."/>
            <person name="Li Z."/>
            <person name="Lohaus R."/>
            <person name="Hsiao Y.Y."/>
            <person name="Niu S.C."/>
            <person name="Wang J.Y."/>
            <person name="Lin Y.C."/>
            <person name="Xu Q."/>
            <person name="Chen L.J."/>
            <person name="Yoshida K."/>
            <person name="Fujiwara S."/>
            <person name="Wang Z.W."/>
            <person name="Zhang Y.Q."/>
            <person name="Mitsuda N."/>
            <person name="Wang M."/>
            <person name="Liu G.H."/>
            <person name="Pecoraro L."/>
            <person name="Huang H.X."/>
            <person name="Xiao X.J."/>
            <person name="Lin M."/>
            <person name="Wu X.Y."/>
            <person name="Wu W.L."/>
            <person name="Chen Y.Y."/>
            <person name="Chang S.B."/>
            <person name="Sakamoto S."/>
            <person name="Ohme-Takagi M."/>
            <person name="Yagi M."/>
            <person name="Zeng S.J."/>
            <person name="Shen C.Y."/>
            <person name="Yeh C.M."/>
            <person name="Luo Y.B."/>
            <person name="Tsai W.C."/>
            <person name="Van de Peer Y."/>
            <person name="Liu Z.J."/>
        </authorList>
    </citation>
    <scope>NUCLEOTIDE SEQUENCE [LARGE SCALE GENOMIC DNA]</scope>
    <source>
        <tissue evidence="5">The whole plant</tissue>
    </source>
</reference>
<evidence type="ECO:0000313" key="5">
    <source>
        <dbReference type="EMBL" id="PKU67962.1"/>
    </source>
</evidence>
<dbReference type="STRING" id="906689.A0A2I0VX26"/>
<dbReference type="PANTHER" id="PTHR11514">
    <property type="entry name" value="MYC"/>
    <property type="match status" value="1"/>
</dbReference>
<dbReference type="AlphaFoldDB" id="A0A2I0VX26"/>
<sequence length="93" mass="10448">MNGYGRTAGVEIEVKLLGVEAMIRIQCQRRNHPAARLMATLKDLDLELYYASVSVVKDLMILQATVKMSSCGYTQEQLSSMLFSRVADPIPRR</sequence>
<dbReference type="InterPro" id="IPR054502">
    <property type="entry name" value="bHLH-TF_ACT-like_plant"/>
</dbReference>
<dbReference type="Pfam" id="PF22754">
    <property type="entry name" value="bHLH-TF_ACT-like_plant"/>
    <property type="match status" value="1"/>
</dbReference>
<dbReference type="GO" id="GO:0003700">
    <property type="term" value="F:DNA-binding transcription factor activity"/>
    <property type="evidence" value="ECO:0007669"/>
    <property type="project" value="InterPro"/>
</dbReference>
<evidence type="ECO:0000256" key="2">
    <source>
        <dbReference type="ARBA" id="ARBA00023242"/>
    </source>
</evidence>
<organism evidence="5 6">
    <name type="scientific">Dendrobium catenatum</name>
    <dbReference type="NCBI Taxonomy" id="906689"/>
    <lineage>
        <taxon>Eukaryota</taxon>
        <taxon>Viridiplantae</taxon>
        <taxon>Streptophyta</taxon>
        <taxon>Embryophyta</taxon>
        <taxon>Tracheophyta</taxon>
        <taxon>Spermatophyta</taxon>
        <taxon>Magnoliopsida</taxon>
        <taxon>Liliopsida</taxon>
        <taxon>Asparagales</taxon>
        <taxon>Orchidaceae</taxon>
        <taxon>Epidendroideae</taxon>
        <taxon>Malaxideae</taxon>
        <taxon>Dendrobiinae</taxon>
        <taxon>Dendrobium</taxon>
    </lineage>
</organism>
<dbReference type="GO" id="GO:0005634">
    <property type="term" value="C:nucleus"/>
    <property type="evidence" value="ECO:0007669"/>
    <property type="project" value="UniProtKB-SubCell"/>
</dbReference>
<dbReference type="InterPro" id="IPR045084">
    <property type="entry name" value="AIB/MYC-like"/>
</dbReference>
<dbReference type="GO" id="GO:0000976">
    <property type="term" value="F:transcription cis-regulatory region binding"/>
    <property type="evidence" value="ECO:0007669"/>
    <property type="project" value="TreeGrafter"/>
</dbReference>
<keyword evidence="6" id="KW-1185">Reference proteome</keyword>
<protein>
    <recommendedName>
        <fullName evidence="3">Transcription factor</fullName>
        <shortName evidence="3">bHLH transcription factor</shortName>
    </recommendedName>
    <alternativeName>
        <fullName evidence="3">Basic helix-loop-helix protein</fullName>
    </alternativeName>
</protein>
<name>A0A2I0VX26_9ASPA</name>
<evidence type="ECO:0000256" key="3">
    <source>
        <dbReference type="RuleBase" id="RU369104"/>
    </source>
</evidence>
<reference evidence="5 6" key="1">
    <citation type="journal article" date="2016" name="Sci. Rep.">
        <title>The Dendrobium catenatum Lindl. genome sequence provides insights into polysaccharide synthase, floral development and adaptive evolution.</title>
        <authorList>
            <person name="Zhang G.Q."/>
            <person name="Xu Q."/>
            <person name="Bian C."/>
            <person name="Tsai W.C."/>
            <person name="Yeh C.M."/>
            <person name="Liu K.W."/>
            <person name="Yoshida K."/>
            <person name="Zhang L.S."/>
            <person name="Chang S.B."/>
            <person name="Chen F."/>
            <person name="Shi Y."/>
            <person name="Su Y.Y."/>
            <person name="Zhang Y.Q."/>
            <person name="Chen L.J."/>
            <person name="Yin Y."/>
            <person name="Lin M."/>
            <person name="Huang H."/>
            <person name="Deng H."/>
            <person name="Wang Z.W."/>
            <person name="Zhu S.L."/>
            <person name="Zhao X."/>
            <person name="Deng C."/>
            <person name="Niu S.C."/>
            <person name="Huang J."/>
            <person name="Wang M."/>
            <person name="Liu G.H."/>
            <person name="Yang H.J."/>
            <person name="Xiao X.J."/>
            <person name="Hsiao Y.Y."/>
            <person name="Wu W.L."/>
            <person name="Chen Y.Y."/>
            <person name="Mitsuda N."/>
            <person name="Ohme-Takagi M."/>
            <person name="Luo Y.B."/>
            <person name="Van de Peer Y."/>
            <person name="Liu Z.J."/>
        </authorList>
    </citation>
    <scope>NUCLEOTIDE SEQUENCE [LARGE SCALE GENOMIC DNA]</scope>
    <source>
        <tissue evidence="5">The whole plant</tissue>
    </source>
</reference>
<evidence type="ECO:0000256" key="1">
    <source>
        <dbReference type="ARBA" id="ARBA00004123"/>
    </source>
</evidence>
<proteinExistence type="predicted"/>
<dbReference type="PANTHER" id="PTHR11514:SF43">
    <property type="entry name" value="TRANSCRIPTION FACTOR MYC2"/>
    <property type="match status" value="1"/>
</dbReference>
<gene>
    <name evidence="5" type="primary">RAP1</name>
    <name evidence="5" type="ORF">MA16_Dca006997</name>
</gene>
<accession>A0A2I0VX26</accession>
<dbReference type="Proteomes" id="UP000233837">
    <property type="component" value="Unassembled WGS sequence"/>
</dbReference>
<keyword evidence="3" id="KW-0805">Transcription regulation</keyword>
<dbReference type="EMBL" id="KZ503159">
    <property type="protein sequence ID" value="PKU67962.1"/>
    <property type="molecule type" value="Genomic_DNA"/>
</dbReference>
<keyword evidence="2 3" id="KW-0539">Nucleus</keyword>
<evidence type="ECO:0000313" key="6">
    <source>
        <dbReference type="Proteomes" id="UP000233837"/>
    </source>
</evidence>
<evidence type="ECO:0000259" key="4">
    <source>
        <dbReference type="Pfam" id="PF22754"/>
    </source>
</evidence>
<feature type="domain" description="Plant bHLH transcription factor ACT-like" evidence="4">
    <location>
        <begin position="11"/>
        <end position="67"/>
    </location>
</feature>
<comment type="subcellular location">
    <subcellularLocation>
        <location evidence="1 3">Nucleus</location>
    </subcellularLocation>
</comment>
<keyword evidence="3" id="KW-0804">Transcription</keyword>